<organism evidence="1 2">
    <name type="scientific">Nitrobacter hamburgensis (strain DSM 10229 / NCIMB 13809 / X14)</name>
    <dbReference type="NCBI Taxonomy" id="323097"/>
    <lineage>
        <taxon>Bacteria</taxon>
        <taxon>Pseudomonadati</taxon>
        <taxon>Pseudomonadota</taxon>
        <taxon>Alphaproteobacteria</taxon>
        <taxon>Hyphomicrobiales</taxon>
        <taxon>Nitrobacteraceae</taxon>
        <taxon>Nitrobacter</taxon>
    </lineage>
</organism>
<evidence type="ECO:0000313" key="2">
    <source>
        <dbReference type="Proteomes" id="UP000001953"/>
    </source>
</evidence>
<sequence length="117" mass="12649">MSILLDGSLAARLTDALVAADLPYALTVQHGVDNGDPFNPETTWVDHSCTGWVDDYSLQDKAGTLIQVNDRKVFILCNSLDLVPTTADKLVVSGSTYQIINVALDPASTCWVVQARK</sequence>
<gene>
    <name evidence="1" type="ordered locus">Nham_2154</name>
</gene>
<dbReference type="HOGENOM" id="CLU_160685_0_0_5"/>
<name>Q1QLE8_NITHX</name>
<accession>Q1QLE8</accession>
<keyword evidence="2" id="KW-1185">Reference proteome</keyword>
<dbReference type="KEGG" id="nha:Nham_2154"/>
<dbReference type="Proteomes" id="UP000001953">
    <property type="component" value="Chromosome"/>
</dbReference>
<evidence type="ECO:0000313" key="1">
    <source>
        <dbReference type="EMBL" id="ABE62949.1"/>
    </source>
</evidence>
<proteinExistence type="predicted"/>
<dbReference type="AlphaFoldDB" id="Q1QLE8"/>
<reference evidence="1 2" key="1">
    <citation type="submission" date="2006-03" db="EMBL/GenBank/DDBJ databases">
        <title>Complete sequence of chromosome of Nitrobacter hamburgensis X14.</title>
        <authorList>
            <consortium name="US DOE Joint Genome Institute"/>
            <person name="Copeland A."/>
            <person name="Lucas S."/>
            <person name="Lapidus A."/>
            <person name="Barry K."/>
            <person name="Detter J.C."/>
            <person name="Glavina del Rio T."/>
            <person name="Hammon N."/>
            <person name="Israni S."/>
            <person name="Dalin E."/>
            <person name="Tice H."/>
            <person name="Pitluck S."/>
            <person name="Chain P."/>
            <person name="Malfatti S."/>
            <person name="Shin M."/>
            <person name="Vergez L."/>
            <person name="Schmutz J."/>
            <person name="Larimer F."/>
            <person name="Land M."/>
            <person name="Hauser L."/>
            <person name="Kyrpides N."/>
            <person name="Ivanova N."/>
            <person name="Ward B."/>
            <person name="Arp D."/>
            <person name="Klotz M."/>
            <person name="Stein L."/>
            <person name="O'Mullan G."/>
            <person name="Starkenburg S."/>
            <person name="Sayavedra L."/>
            <person name="Poret-Peterson A.T."/>
            <person name="Gentry M.E."/>
            <person name="Bruce D."/>
            <person name="Richardson P."/>
        </authorList>
    </citation>
    <scope>NUCLEOTIDE SEQUENCE [LARGE SCALE GENOMIC DNA]</scope>
    <source>
        <strain evidence="2">DSM 10229 / NCIMB 13809 / X14</strain>
    </source>
</reference>
<dbReference type="OrthoDB" id="8265746at2"/>
<dbReference type="EMBL" id="CP000319">
    <property type="protein sequence ID" value="ABE62949.1"/>
    <property type="molecule type" value="Genomic_DNA"/>
</dbReference>
<protein>
    <submittedName>
        <fullName evidence="1">Uncharacterized protein</fullName>
    </submittedName>
</protein>
<dbReference type="STRING" id="323097.Nham_2154"/>
<dbReference type="RefSeq" id="WP_011510627.1">
    <property type="nucleotide sequence ID" value="NC_007964.1"/>
</dbReference>